<dbReference type="SMART" id="SM00530">
    <property type="entry name" value="HTH_XRE"/>
    <property type="match status" value="1"/>
</dbReference>
<organism evidence="3 4">
    <name type="scientific">Faecalicatena faecalis</name>
    <dbReference type="NCBI Taxonomy" id="2726362"/>
    <lineage>
        <taxon>Bacteria</taxon>
        <taxon>Bacillati</taxon>
        <taxon>Bacillota</taxon>
        <taxon>Clostridia</taxon>
        <taxon>Lachnospirales</taxon>
        <taxon>Lachnospiraceae</taxon>
        <taxon>Faecalicatena</taxon>
    </lineage>
</organism>
<evidence type="ECO:0000313" key="4">
    <source>
        <dbReference type="Proteomes" id="UP000723714"/>
    </source>
</evidence>
<name>A0ABS6DAC1_9FIRM</name>
<sequence length="63" mass="7014">MNNRLQELRWKKDWSQAKLSRLSGVPRTTISAIESGTTTNPSVETALLLSKALGMPVEDIFIL</sequence>
<dbReference type="Pfam" id="PF01381">
    <property type="entry name" value="HTH_3"/>
    <property type="match status" value="1"/>
</dbReference>
<evidence type="ECO:0000256" key="1">
    <source>
        <dbReference type="ARBA" id="ARBA00023125"/>
    </source>
</evidence>
<dbReference type="InterPro" id="IPR001387">
    <property type="entry name" value="Cro/C1-type_HTH"/>
</dbReference>
<dbReference type="PANTHER" id="PTHR46558">
    <property type="entry name" value="TRACRIPTIONAL REGULATORY PROTEIN-RELATED-RELATED"/>
    <property type="match status" value="1"/>
</dbReference>
<dbReference type="CDD" id="cd00093">
    <property type="entry name" value="HTH_XRE"/>
    <property type="match status" value="1"/>
</dbReference>
<proteinExistence type="predicted"/>
<evidence type="ECO:0000259" key="2">
    <source>
        <dbReference type="PROSITE" id="PS50943"/>
    </source>
</evidence>
<accession>A0ABS6DAC1</accession>
<dbReference type="PROSITE" id="PS50943">
    <property type="entry name" value="HTH_CROC1"/>
    <property type="match status" value="1"/>
</dbReference>
<comment type="caution">
    <text evidence="3">The sequence shown here is derived from an EMBL/GenBank/DDBJ whole genome shotgun (WGS) entry which is preliminary data.</text>
</comment>
<dbReference type="EMBL" id="JABACJ020000026">
    <property type="protein sequence ID" value="MBU3878036.1"/>
    <property type="molecule type" value="Genomic_DNA"/>
</dbReference>
<evidence type="ECO:0000313" key="3">
    <source>
        <dbReference type="EMBL" id="MBU3878036.1"/>
    </source>
</evidence>
<keyword evidence="1" id="KW-0238">DNA-binding</keyword>
<keyword evidence="4" id="KW-1185">Reference proteome</keyword>
<protein>
    <submittedName>
        <fullName evidence="3">Helix-turn-helix transcriptional regulator</fullName>
    </submittedName>
</protein>
<gene>
    <name evidence="3" type="ORF">HGO97_019725</name>
</gene>
<dbReference type="Proteomes" id="UP000723714">
    <property type="component" value="Unassembled WGS sequence"/>
</dbReference>
<reference evidence="3 4" key="1">
    <citation type="submission" date="2021-06" db="EMBL/GenBank/DDBJ databases">
        <title>Faecalicatena sp. nov. isolated from porcine feces.</title>
        <authorList>
            <person name="Oh B.S."/>
            <person name="Lee J.H."/>
        </authorList>
    </citation>
    <scope>NUCLEOTIDE SEQUENCE [LARGE SCALE GENOMIC DNA]</scope>
    <source>
        <strain evidence="3 4">AGMB00832</strain>
    </source>
</reference>
<feature type="domain" description="HTH cro/C1-type" evidence="2">
    <location>
        <begin position="5"/>
        <end position="60"/>
    </location>
</feature>
<dbReference type="RefSeq" id="WP_216244583.1">
    <property type="nucleotide sequence ID" value="NZ_JABACJ020000026.1"/>
</dbReference>
<dbReference type="PANTHER" id="PTHR46558:SF4">
    <property type="entry name" value="DNA-BIDING PHAGE PROTEIN"/>
    <property type="match status" value="1"/>
</dbReference>